<keyword evidence="1" id="KW-1133">Transmembrane helix</keyword>
<organism evidence="2">
    <name type="scientific">Salmonella enterica</name>
    <name type="common">Salmonella choleraesuis</name>
    <dbReference type="NCBI Taxonomy" id="28901"/>
    <lineage>
        <taxon>Bacteria</taxon>
        <taxon>Pseudomonadati</taxon>
        <taxon>Pseudomonadota</taxon>
        <taxon>Gammaproteobacteria</taxon>
        <taxon>Enterobacterales</taxon>
        <taxon>Enterobacteriaceae</taxon>
        <taxon>Salmonella</taxon>
    </lineage>
</organism>
<protein>
    <recommendedName>
        <fullName evidence="3">DUF1574 domain-containing protein</fullName>
    </recommendedName>
</protein>
<name>A0A763SU30_SALER</name>
<evidence type="ECO:0008006" key="3">
    <source>
        <dbReference type="Google" id="ProtNLM"/>
    </source>
</evidence>
<accession>A0A763SU30</accession>
<dbReference type="AlphaFoldDB" id="A0A763SU30"/>
<reference evidence="2" key="1">
    <citation type="journal article" date="2018" name="Genome Biol.">
        <title>SKESA: strategic k-mer extension for scrupulous assemblies.</title>
        <authorList>
            <person name="Souvorov A."/>
            <person name="Agarwala R."/>
            <person name="Lipman D.J."/>
        </authorList>
    </citation>
    <scope>NUCLEOTIDE SEQUENCE</scope>
    <source>
        <strain evidence="2">MA.AU168</strain>
    </source>
</reference>
<feature type="transmembrane region" description="Helical" evidence="1">
    <location>
        <begin position="7"/>
        <end position="27"/>
    </location>
</feature>
<proteinExistence type="predicted"/>
<keyword evidence="1" id="KW-0472">Membrane</keyword>
<dbReference type="RefSeq" id="WP_203435324.1">
    <property type="nucleotide sequence ID" value="NZ_JAFNLH010000108.1"/>
</dbReference>
<gene>
    <name evidence="2" type="ORF">G8404_004191</name>
</gene>
<evidence type="ECO:0000256" key="1">
    <source>
        <dbReference type="SAM" id="Phobius"/>
    </source>
</evidence>
<comment type="caution">
    <text evidence="2">The sequence shown here is derived from an EMBL/GenBank/DDBJ whole genome shotgun (WGS) entry which is preliminary data.</text>
</comment>
<evidence type="ECO:0000313" key="2">
    <source>
        <dbReference type="EMBL" id="HAG4528381.1"/>
    </source>
</evidence>
<dbReference type="EMBL" id="DAAYJT010000021">
    <property type="protein sequence ID" value="HAG4528381.1"/>
    <property type="molecule type" value="Genomic_DNA"/>
</dbReference>
<keyword evidence="1" id="KW-0812">Transmembrane</keyword>
<sequence>MGNIKKIVIFLSTALISLLIYILLFIFQLGSSITAEWWLHDVKVKKEQILGKYNSNRIVIISGSNGLFGFDSKLLSKLTGYNTVNLAMHASLDLSYYRMLIQKNIRKDDIVIMPLEYAYYPRENEYSDWFVSNMQSWGTDYIKWLPLDKKIEFFSKVTWKNVLTGIITPDRDVIDKEKTVLSDPGNDKGYYYGYNYKTLTPRGDINRAPYHSTEITDMIANPDKYEEILSYGKSNPAISIYTLSELSKIRKIVTEKGAKLFITWPTTMRTKYFNQYDTKAITFTNSIQSQLLNNGFSVICNTFYANIDPDLFLDTNYHLDAIGAKVRSESFFKCLKNDKVI</sequence>
<reference evidence="2" key="2">
    <citation type="submission" date="2020-02" db="EMBL/GenBank/DDBJ databases">
        <authorList>
            <consortium name="NCBI Pathogen Detection Project"/>
        </authorList>
    </citation>
    <scope>NUCLEOTIDE SEQUENCE</scope>
    <source>
        <strain evidence="2">MA.AU168</strain>
    </source>
</reference>